<dbReference type="InterPro" id="IPR025665">
    <property type="entry name" value="Beta-barrel_OMP_2"/>
</dbReference>
<evidence type="ECO:0000313" key="3">
    <source>
        <dbReference type="Proteomes" id="UP001185092"/>
    </source>
</evidence>
<gene>
    <name evidence="2" type="ORF">HNQ88_000401</name>
</gene>
<reference evidence="2" key="1">
    <citation type="submission" date="2023-07" db="EMBL/GenBank/DDBJ databases">
        <title>Genomic Encyclopedia of Type Strains, Phase IV (KMG-IV): sequencing the most valuable type-strain genomes for metagenomic binning, comparative biology and taxonomic classification.</title>
        <authorList>
            <person name="Goeker M."/>
        </authorList>
    </citation>
    <scope>NUCLEOTIDE SEQUENCE</scope>
    <source>
        <strain evidence="2">DSM 26174</strain>
    </source>
</reference>
<dbReference type="AlphaFoldDB" id="A0AAE3XJA2"/>
<proteinExistence type="predicted"/>
<evidence type="ECO:0000259" key="1">
    <source>
        <dbReference type="Pfam" id="PF13568"/>
    </source>
</evidence>
<protein>
    <recommendedName>
        <fullName evidence="1">Outer membrane protein beta-barrel domain-containing protein</fullName>
    </recommendedName>
</protein>
<dbReference type="Proteomes" id="UP001185092">
    <property type="component" value="Unassembled WGS sequence"/>
</dbReference>
<accession>A0AAE3XJA2</accession>
<comment type="caution">
    <text evidence="2">The sequence shown here is derived from an EMBL/GenBank/DDBJ whole genome shotgun (WGS) entry which is preliminary data.</text>
</comment>
<name>A0AAE3XJA2_9BACT</name>
<organism evidence="2 3">
    <name type="scientific">Aureibacter tunicatorum</name>
    <dbReference type="NCBI Taxonomy" id="866807"/>
    <lineage>
        <taxon>Bacteria</taxon>
        <taxon>Pseudomonadati</taxon>
        <taxon>Bacteroidota</taxon>
        <taxon>Cytophagia</taxon>
        <taxon>Cytophagales</taxon>
        <taxon>Persicobacteraceae</taxon>
        <taxon>Aureibacter</taxon>
    </lineage>
</organism>
<keyword evidence="3" id="KW-1185">Reference proteome</keyword>
<feature type="domain" description="Outer membrane protein beta-barrel" evidence="1">
    <location>
        <begin position="127"/>
        <end position="312"/>
    </location>
</feature>
<dbReference type="RefSeq" id="WP_309936890.1">
    <property type="nucleotide sequence ID" value="NZ_AP025305.1"/>
</dbReference>
<dbReference type="Pfam" id="PF13568">
    <property type="entry name" value="OMP_b-brl_2"/>
    <property type="match status" value="1"/>
</dbReference>
<dbReference type="EMBL" id="JAVDQD010000001">
    <property type="protein sequence ID" value="MDR6237425.1"/>
    <property type="molecule type" value="Genomic_DNA"/>
</dbReference>
<sequence length="380" mass="43595">MRTIKFLGLLCFFVMSSIVVRSQEKEDKDAECIENLNTAKRKYDEGKIHEIPSLLENCLKSGQLKKTELSEAYKLLTLTYLYYNEKYLAIETMTNFISLNPDYKIVRATDPAEFIKLFNSFRKEPIFLWGFKVGVNMPMMNEINGPTLGQSSAYNGSFKGKVGFSVGPEIDLHLYKGLNLSLGGIFSYRSYNFTEQLFQDNFMSINALENSYLIDLPLSFKYFFKGDKQQFFVSLGAYTSFLTQNSLTVQRTDVAGDISDSSVESPSIDFSENRSSMRYGALTSVGVMLKNKNNLNMIGIELSYNFGFNNIVNTTERYSSELNRNTMLTYGYLDKDVSENYLTLSVSYKIPKYNPKFKNKTKVKMKKYGKNRSKIIRFTN</sequence>
<evidence type="ECO:0000313" key="2">
    <source>
        <dbReference type="EMBL" id="MDR6237425.1"/>
    </source>
</evidence>